<protein>
    <submittedName>
        <fullName evidence="1">Uncharacterized protein</fullName>
    </submittedName>
</protein>
<sequence length="460" mass="51212">MKRWVLAIVVGGCASIKAPDGGPPDRMPPQVRSIRTKNQGKALLLSLHWDEFLAPASALSGTGVWTNPPLPFKAKLRGKRIWLRIDSLPAGCFTVWGGPGLRDFTEGNPFPPAPLWHSCPTPDSLQLRWTLLPPPQEKTDVWAELWKDSLPYRFLAWKGQVEAAFLPPGTYRAWAWEDKDQNQTWSIDEAVWLPDSAFLRVEGADSLPPKSAAAGPPWRRWVVDTLPPSLPRPQQTLPGIALLVFKEPVVPLRLPSGSRQLSEYALEVPMESILTVADSAGNPRTDTLTMDTTAYKPRLFFPIQANLRFPQLYFTLSRPLPDKDTFWVGRDGGIAALFLRDREVYAEPLSLSQEVPLTFIWEGQETLQVQVPACKFLAVLPVDSSGAVVRWRIYGPSVLGLPMVAEAAPGDSVWLPPGSYTLLGLAESGPFWQPIGLQEGKPYLRQPFLRRENFQLPPPN</sequence>
<accession>H5SMB3</accession>
<name>H5SMB3_9BACT</name>
<dbReference type="EMBL" id="AP011772">
    <property type="protein sequence ID" value="BAL57299.1"/>
    <property type="molecule type" value="Genomic_DNA"/>
</dbReference>
<proteinExistence type="predicted"/>
<dbReference type="AlphaFoldDB" id="H5SMB3"/>
<evidence type="ECO:0000313" key="1">
    <source>
        <dbReference type="EMBL" id="BAL57299.1"/>
    </source>
</evidence>
<organism evidence="1">
    <name type="scientific">uncultured Bacteroidota bacterium</name>
    <dbReference type="NCBI Taxonomy" id="152509"/>
    <lineage>
        <taxon>Bacteria</taxon>
        <taxon>Pseudomonadati</taxon>
        <taxon>Bacteroidota</taxon>
        <taxon>environmental samples</taxon>
    </lineage>
</organism>
<reference evidence="1" key="1">
    <citation type="journal article" date="2005" name="Environ. Microbiol.">
        <title>Genetic and functional properties of uncultivated thermophilic crenarchaeotes from a subsurface gold mine as revealed by analysis of genome fragments.</title>
        <authorList>
            <person name="Nunoura T."/>
            <person name="Hirayama H."/>
            <person name="Takami H."/>
            <person name="Oida H."/>
            <person name="Nishi S."/>
            <person name="Shimamura S."/>
            <person name="Suzuki Y."/>
            <person name="Inagaki F."/>
            <person name="Takai K."/>
            <person name="Nealson K.H."/>
            <person name="Horikoshi K."/>
        </authorList>
    </citation>
    <scope>NUCLEOTIDE SEQUENCE</scope>
</reference>
<gene>
    <name evidence="1" type="ORF">HGMM_F50B04C25</name>
</gene>
<reference evidence="1" key="2">
    <citation type="journal article" date="2012" name="PLoS ONE">
        <title>A Deeply Branching Thermophilic Bacterium with an Ancient Acetyl-CoA Pathway Dominates a Subsurface Ecosystem.</title>
        <authorList>
            <person name="Takami H."/>
            <person name="Noguchi H."/>
            <person name="Takaki Y."/>
            <person name="Uchiyama I."/>
            <person name="Toyoda A."/>
            <person name="Nishi S."/>
            <person name="Chee G.-J."/>
            <person name="Arai W."/>
            <person name="Nunoura T."/>
            <person name="Itoh T."/>
            <person name="Hattori M."/>
            <person name="Takai K."/>
        </authorList>
    </citation>
    <scope>NUCLEOTIDE SEQUENCE</scope>
</reference>